<evidence type="ECO:0000256" key="2">
    <source>
        <dbReference type="ARBA" id="ARBA00022723"/>
    </source>
</evidence>
<keyword evidence="2 4" id="KW-0479">Metal-binding</keyword>
<evidence type="ECO:0000256" key="1">
    <source>
        <dbReference type="ARBA" id="ARBA00022617"/>
    </source>
</evidence>
<sequence length="118" mass="13205">MSNTNQKSPLKESIERGNEIYTDFCVSCHLPNGQGVRKTYPPLANSDYLIKKQEASIKAIKYGLSGSILVNGETYNNVMTPMGLDDQEIADVMNYINNSWGNKNDKMVTKLQVSKVKK</sequence>
<organism evidence="6 7">
    <name type="scientific">Siansivirga zeaxanthinifaciens CC-SAMT-1</name>
    <dbReference type="NCBI Taxonomy" id="1454006"/>
    <lineage>
        <taxon>Bacteria</taxon>
        <taxon>Pseudomonadati</taxon>
        <taxon>Bacteroidota</taxon>
        <taxon>Flavobacteriia</taxon>
        <taxon>Flavobacteriales</taxon>
        <taxon>Flavobacteriaceae</taxon>
        <taxon>Siansivirga</taxon>
    </lineage>
</organism>
<dbReference type="Pfam" id="PF00034">
    <property type="entry name" value="Cytochrom_C"/>
    <property type="match status" value="1"/>
</dbReference>
<proteinExistence type="predicted"/>
<dbReference type="HOGENOM" id="CLU_093848_2_0_10"/>
<evidence type="ECO:0000313" key="7">
    <source>
        <dbReference type="Proteomes" id="UP000032229"/>
    </source>
</evidence>
<evidence type="ECO:0000256" key="4">
    <source>
        <dbReference type="PROSITE-ProRule" id="PRU00433"/>
    </source>
</evidence>
<dbReference type="PANTHER" id="PTHR35008:SF8">
    <property type="entry name" value="ALCOHOL DEHYDROGENASE CYTOCHROME C SUBUNIT"/>
    <property type="match status" value="1"/>
</dbReference>
<keyword evidence="1 4" id="KW-0349">Heme</keyword>
<dbReference type="AlphaFoldDB" id="A0A0C5VX78"/>
<dbReference type="KEGG" id="sze:AW14_08790"/>
<dbReference type="Gene3D" id="1.10.760.10">
    <property type="entry name" value="Cytochrome c-like domain"/>
    <property type="match status" value="1"/>
</dbReference>
<evidence type="ECO:0000259" key="5">
    <source>
        <dbReference type="PROSITE" id="PS51007"/>
    </source>
</evidence>
<dbReference type="EMBL" id="CP007202">
    <property type="protein sequence ID" value="AJR03711.1"/>
    <property type="molecule type" value="Genomic_DNA"/>
</dbReference>
<evidence type="ECO:0000313" key="6">
    <source>
        <dbReference type="EMBL" id="AJR03711.1"/>
    </source>
</evidence>
<dbReference type="GO" id="GO:0046872">
    <property type="term" value="F:metal ion binding"/>
    <property type="evidence" value="ECO:0007669"/>
    <property type="project" value="UniProtKB-KW"/>
</dbReference>
<dbReference type="InterPro" id="IPR036909">
    <property type="entry name" value="Cyt_c-like_dom_sf"/>
</dbReference>
<dbReference type="PATRIC" id="fig|1454006.5.peg.1737"/>
<dbReference type="GO" id="GO:0020037">
    <property type="term" value="F:heme binding"/>
    <property type="evidence" value="ECO:0007669"/>
    <property type="project" value="InterPro"/>
</dbReference>
<keyword evidence="3 4" id="KW-0408">Iron</keyword>
<dbReference type="Proteomes" id="UP000032229">
    <property type="component" value="Chromosome"/>
</dbReference>
<keyword evidence="7" id="KW-1185">Reference proteome</keyword>
<dbReference type="InterPro" id="IPR051459">
    <property type="entry name" value="Cytochrome_c-type_DH"/>
</dbReference>
<evidence type="ECO:0000256" key="3">
    <source>
        <dbReference type="ARBA" id="ARBA00023004"/>
    </source>
</evidence>
<reference evidence="6 7" key="1">
    <citation type="submission" date="2014-02" db="EMBL/GenBank/DDBJ databases">
        <authorList>
            <person name="Young C.-C."/>
            <person name="Hameed A."/>
            <person name="Huang H.-C."/>
            <person name="Shahina M."/>
        </authorList>
    </citation>
    <scope>NUCLEOTIDE SEQUENCE [LARGE SCALE GENOMIC DNA]</scope>
    <source>
        <strain evidence="6 7">CC-SAMT-1</strain>
    </source>
</reference>
<dbReference type="GO" id="GO:0009055">
    <property type="term" value="F:electron transfer activity"/>
    <property type="evidence" value="ECO:0007669"/>
    <property type="project" value="InterPro"/>
</dbReference>
<dbReference type="PROSITE" id="PS51007">
    <property type="entry name" value="CYTC"/>
    <property type="match status" value="1"/>
</dbReference>
<dbReference type="InterPro" id="IPR009056">
    <property type="entry name" value="Cyt_c-like_dom"/>
</dbReference>
<protein>
    <submittedName>
        <fullName evidence="6">Cytochrome C</fullName>
    </submittedName>
</protein>
<dbReference type="STRING" id="1454006.AW14_08790"/>
<accession>A0A0C5VX78</accession>
<name>A0A0C5VX78_9FLAO</name>
<feature type="domain" description="Cytochrome c" evidence="5">
    <location>
        <begin position="12"/>
        <end position="100"/>
    </location>
</feature>
<dbReference type="PANTHER" id="PTHR35008">
    <property type="entry name" value="BLL4482 PROTEIN-RELATED"/>
    <property type="match status" value="1"/>
</dbReference>
<dbReference type="SUPFAM" id="SSF46626">
    <property type="entry name" value="Cytochrome c"/>
    <property type="match status" value="1"/>
</dbReference>
<gene>
    <name evidence="6" type="ORF">AW14_08790</name>
</gene>